<evidence type="ECO:0000256" key="5">
    <source>
        <dbReference type="ARBA" id="ARBA00023110"/>
    </source>
</evidence>
<comment type="subcellular location">
    <subcellularLocation>
        <location evidence="2">Cytoplasm</location>
    </subcellularLocation>
</comment>
<keyword evidence="4" id="KW-0963">Cytoplasm</keyword>
<dbReference type="PANTHER" id="PTHR47861:SF3">
    <property type="entry name" value="FKBP-TYPE PEPTIDYL-PROLYL CIS-TRANS ISOMERASE SLYD"/>
    <property type="match status" value="1"/>
</dbReference>
<evidence type="ECO:0000256" key="9">
    <source>
        <dbReference type="PROSITE-ProRule" id="PRU00277"/>
    </source>
</evidence>
<keyword evidence="6" id="KW-0143">Chaperone</keyword>
<dbReference type="RefSeq" id="WP_313834872.1">
    <property type="nucleotide sequence ID" value="NZ_JAQOUE010000002.1"/>
</dbReference>
<dbReference type="InterPro" id="IPR046357">
    <property type="entry name" value="PPIase_dom_sf"/>
</dbReference>
<comment type="function">
    <text evidence="8">Also involved in hydrogenase metallocenter assembly, probably by participating in the nickel insertion step. This function in hydrogenase biosynthesis requires chaperone activity and the presence of the metal-binding domain, but not PPIase activity.</text>
</comment>
<evidence type="ECO:0000256" key="4">
    <source>
        <dbReference type="ARBA" id="ARBA00022490"/>
    </source>
</evidence>
<evidence type="ECO:0000256" key="7">
    <source>
        <dbReference type="ARBA" id="ARBA00023235"/>
    </source>
</evidence>
<comment type="similarity">
    <text evidence="3 10">Belongs to the FKBP-type PPIase family.</text>
</comment>
<evidence type="ECO:0000256" key="10">
    <source>
        <dbReference type="RuleBase" id="RU003915"/>
    </source>
</evidence>
<evidence type="ECO:0000256" key="6">
    <source>
        <dbReference type="ARBA" id="ARBA00023186"/>
    </source>
</evidence>
<dbReference type="Proteomes" id="UP001250932">
    <property type="component" value="Unassembled WGS sequence"/>
</dbReference>
<comment type="catalytic activity">
    <reaction evidence="1 9 10">
        <text>[protein]-peptidylproline (omega=180) = [protein]-peptidylproline (omega=0)</text>
        <dbReference type="Rhea" id="RHEA:16237"/>
        <dbReference type="Rhea" id="RHEA-COMP:10747"/>
        <dbReference type="Rhea" id="RHEA-COMP:10748"/>
        <dbReference type="ChEBI" id="CHEBI:83833"/>
        <dbReference type="ChEBI" id="CHEBI:83834"/>
        <dbReference type="EC" id="5.2.1.8"/>
    </reaction>
</comment>
<keyword evidence="7 9" id="KW-0413">Isomerase</keyword>
<reference evidence="12 13" key="1">
    <citation type="journal article" date="2023" name="ISME J.">
        <title>Cultivation and genomic characterization of novel and ubiquitous marine nitrite-oxidizing bacteria from the Nitrospirales.</title>
        <authorList>
            <person name="Mueller A.J."/>
            <person name="Daebeler A."/>
            <person name="Herbold C.W."/>
            <person name="Kirkegaard R.H."/>
            <person name="Daims H."/>
        </authorList>
    </citation>
    <scope>NUCLEOTIDE SEQUENCE [LARGE SCALE GENOMIC DNA]</scope>
    <source>
        <strain evidence="12 13">EB</strain>
    </source>
</reference>
<proteinExistence type="inferred from homology"/>
<organism evidence="12 13">
    <name type="scientific">Candidatus Nitronereus thalassa</name>
    <dbReference type="NCBI Taxonomy" id="3020898"/>
    <lineage>
        <taxon>Bacteria</taxon>
        <taxon>Pseudomonadati</taxon>
        <taxon>Nitrospirota</taxon>
        <taxon>Nitrospiria</taxon>
        <taxon>Nitrospirales</taxon>
        <taxon>Nitrospiraceae</taxon>
        <taxon>Candidatus Nitronereus</taxon>
    </lineage>
</organism>
<dbReference type="PANTHER" id="PTHR47861">
    <property type="entry name" value="FKBP-TYPE PEPTIDYL-PROLYL CIS-TRANS ISOMERASE SLYD"/>
    <property type="match status" value="1"/>
</dbReference>
<sequence length="179" mass="19640">MSLRARIQRVLVVLWLVVFTFNISSLSLAQAPQALTISHGKEVSLEYTLRLEDKKIVDTNVAAEPLVFTQGSMQIIPGLEKRLEGMAVGQEKQVVVTPEEGYGPVNPQAIIEVPKEQLPGDSLKVGQVLEGQDPTGKPMYAKVTEIRDKTAILDLNHPLAGQTLYFDVKVLNIKEGGTH</sequence>
<dbReference type="Gene3D" id="3.10.50.40">
    <property type="match status" value="1"/>
</dbReference>
<dbReference type="SUPFAM" id="SSF54534">
    <property type="entry name" value="FKBP-like"/>
    <property type="match status" value="1"/>
</dbReference>
<accession>A0ABU3KCX6</accession>
<keyword evidence="5 9" id="KW-0697">Rotamase</keyword>
<evidence type="ECO:0000313" key="13">
    <source>
        <dbReference type="Proteomes" id="UP001250932"/>
    </source>
</evidence>
<evidence type="ECO:0000259" key="11">
    <source>
        <dbReference type="PROSITE" id="PS50059"/>
    </source>
</evidence>
<dbReference type="EC" id="5.2.1.8" evidence="10"/>
<feature type="domain" description="PPIase FKBP-type" evidence="11">
    <location>
        <begin position="40"/>
        <end position="128"/>
    </location>
</feature>
<evidence type="ECO:0000256" key="3">
    <source>
        <dbReference type="ARBA" id="ARBA00006577"/>
    </source>
</evidence>
<dbReference type="GO" id="GO:0016853">
    <property type="term" value="F:isomerase activity"/>
    <property type="evidence" value="ECO:0007669"/>
    <property type="project" value="UniProtKB-KW"/>
</dbReference>
<evidence type="ECO:0000256" key="2">
    <source>
        <dbReference type="ARBA" id="ARBA00004496"/>
    </source>
</evidence>
<evidence type="ECO:0000256" key="8">
    <source>
        <dbReference type="ARBA" id="ARBA00037071"/>
    </source>
</evidence>
<dbReference type="Pfam" id="PF00254">
    <property type="entry name" value="FKBP_C"/>
    <property type="match status" value="1"/>
</dbReference>
<keyword evidence="13" id="KW-1185">Reference proteome</keyword>
<evidence type="ECO:0000313" key="12">
    <source>
        <dbReference type="EMBL" id="MDT7044287.1"/>
    </source>
</evidence>
<gene>
    <name evidence="12" type="ORF">PPG34_18195</name>
</gene>
<dbReference type="InterPro" id="IPR001179">
    <property type="entry name" value="PPIase_FKBP_dom"/>
</dbReference>
<evidence type="ECO:0000256" key="1">
    <source>
        <dbReference type="ARBA" id="ARBA00000971"/>
    </source>
</evidence>
<dbReference type="EMBL" id="JAQOUE010000002">
    <property type="protein sequence ID" value="MDT7044287.1"/>
    <property type="molecule type" value="Genomic_DNA"/>
</dbReference>
<comment type="caution">
    <text evidence="12">The sequence shown here is derived from an EMBL/GenBank/DDBJ whole genome shotgun (WGS) entry which is preliminary data.</text>
</comment>
<dbReference type="PROSITE" id="PS50059">
    <property type="entry name" value="FKBP_PPIASE"/>
    <property type="match status" value="1"/>
</dbReference>
<name>A0ABU3KCX6_9BACT</name>
<protein>
    <recommendedName>
        <fullName evidence="10">Peptidyl-prolyl cis-trans isomerase</fullName>
        <ecNumber evidence="10">5.2.1.8</ecNumber>
    </recommendedName>
</protein>